<accession>A0A8C4LEX1</accession>
<keyword evidence="1 6" id="KW-0812">Transmembrane</keyword>
<evidence type="ECO:0000256" key="2">
    <source>
        <dbReference type="ARBA" id="ARBA00022824"/>
    </source>
</evidence>
<keyword evidence="5" id="KW-0968">Cytoplasmic vesicle</keyword>
<evidence type="ECO:0000313" key="7">
    <source>
        <dbReference type="Ensembl" id="ENSEASP00005010088.1"/>
    </source>
</evidence>
<feature type="transmembrane region" description="Helical" evidence="6">
    <location>
        <begin position="82"/>
        <end position="101"/>
    </location>
</feature>
<keyword evidence="4 6" id="KW-0472">Membrane</keyword>
<evidence type="ECO:0000256" key="6">
    <source>
        <dbReference type="SAM" id="Phobius"/>
    </source>
</evidence>
<reference evidence="7" key="1">
    <citation type="submission" date="2023-03" db="UniProtKB">
        <authorList>
            <consortium name="Ensembl"/>
        </authorList>
    </citation>
    <scope>IDENTIFICATION</scope>
</reference>
<protein>
    <submittedName>
        <fullName evidence="7">Uncharacterized protein</fullName>
    </submittedName>
</protein>
<proteinExistence type="predicted"/>
<dbReference type="GO" id="GO:0070072">
    <property type="term" value="P:vacuolar proton-transporting V-type ATPase complex assembly"/>
    <property type="evidence" value="ECO:0007669"/>
    <property type="project" value="InterPro"/>
</dbReference>
<sequence length="116" mass="13311">MSNWYTMAIWHFLVSSRPLGTFDPPAAGVTIPRNFTNESMCLKTPVFLTALLMTVPIGLYFTTQSRIVFERAFGMSHRDHHFYAAIFLCGCSVHVVMALFVSEEFMFNADNWENVY</sequence>
<dbReference type="Pfam" id="PF09446">
    <property type="entry name" value="VMA21"/>
    <property type="match status" value="1"/>
</dbReference>
<evidence type="ECO:0000256" key="4">
    <source>
        <dbReference type="ARBA" id="ARBA00023136"/>
    </source>
</evidence>
<dbReference type="InterPro" id="IPR019013">
    <property type="entry name" value="Vma21"/>
</dbReference>
<evidence type="ECO:0000256" key="5">
    <source>
        <dbReference type="ARBA" id="ARBA00023329"/>
    </source>
</evidence>
<name>A0A8C4LEX1_EQUAS</name>
<dbReference type="AlphaFoldDB" id="A0A8C4LEX1"/>
<keyword evidence="2" id="KW-0256">Endoplasmic reticulum</keyword>
<organism evidence="7">
    <name type="scientific">Equus asinus asinus</name>
    <dbReference type="NCBI Taxonomy" id="83772"/>
    <lineage>
        <taxon>Eukaryota</taxon>
        <taxon>Metazoa</taxon>
        <taxon>Chordata</taxon>
        <taxon>Craniata</taxon>
        <taxon>Vertebrata</taxon>
        <taxon>Euteleostomi</taxon>
        <taxon>Mammalia</taxon>
        <taxon>Eutheria</taxon>
        <taxon>Laurasiatheria</taxon>
        <taxon>Perissodactyla</taxon>
        <taxon>Equidae</taxon>
        <taxon>Equus</taxon>
    </lineage>
</organism>
<dbReference type="GO" id="GO:0031410">
    <property type="term" value="C:cytoplasmic vesicle"/>
    <property type="evidence" value="ECO:0007669"/>
    <property type="project" value="UniProtKB-KW"/>
</dbReference>
<feature type="transmembrane region" description="Helical" evidence="6">
    <location>
        <begin position="44"/>
        <end position="61"/>
    </location>
</feature>
<keyword evidence="3 6" id="KW-1133">Transmembrane helix</keyword>
<evidence type="ECO:0000256" key="3">
    <source>
        <dbReference type="ARBA" id="ARBA00022989"/>
    </source>
</evidence>
<dbReference type="Ensembl" id="ENSEAST00005010968.1">
    <property type="protein sequence ID" value="ENSEASP00005010088.1"/>
    <property type="gene ID" value="ENSEASG00005007166.1"/>
</dbReference>
<evidence type="ECO:0000256" key="1">
    <source>
        <dbReference type="ARBA" id="ARBA00022692"/>
    </source>
</evidence>